<gene>
    <name evidence="2" type="ORF">M0639_33020</name>
</gene>
<evidence type="ECO:0000313" key="2">
    <source>
        <dbReference type="EMBL" id="UPU46545.1"/>
    </source>
</evidence>
<dbReference type="EMBL" id="CP096567">
    <property type="protein sequence ID" value="UPU46545.1"/>
    <property type="molecule type" value="Genomic_DNA"/>
</dbReference>
<name>A0AB38RMD1_RHOSG</name>
<keyword evidence="1" id="KW-0812">Transmembrane</keyword>
<keyword evidence="1" id="KW-0472">Membrane</keyword>
<proteinExistence type="predicted"/>
<keyword evidence="2" id="KW-0614">Plasmid</keyword>
<evidence type="ECO:0000256" key="1">
    <source>
        <dbReference type="SAM" id="Phobius"/>
    </source>
</evidence>
<feature type="transmembrane region" description="Helical" evidence="1">
    <location>
        <begin position="24"/>
        <end position="45"/>
    </location>
</feature>
<evidence type="ECO:0000313" key="3">
    <source>
        <dbReference type="Proteomes" id="UP000831484"/>
    </source>
</evidence>
<dbReference type="RefSeq" id="WP_003944648.1">
    <property type="nucleotide sequence ID" value="NZ_CP096567.1"/>
</dbReference>
<keyword evidence="1" id="KW-1133">Transmembrane helix</keyword>
<organism evidence="2 3">
    <name type="scientific">Rhodococcus qingshengii JCM 15477</name>
    <dbReference type="NCBI Taxonomy" id="1303681"/>
    <lineage>
        <taxon>Bacteria</taxon>
        <taxon>Bacillati</taxon>
        <taxon>Actinomycetota</taxon>
        <taxon>Actinomycetes</taxon>
        <taxon>Mycobacteriales</taxon>
        <taxon>Nocardiaceae</taxon>
        <taxon>Rhodococcus</taxon>
        <taxon>Rhodococcus erythropolis group</taxon>
    </lineage>
</organism>
<reference evidence="3" key="1">
    <citation type="journal article" date="2022" name="Environ. Microbiol.">
        <title>Functional analysis, diversity, and distribution of carbendazim hydrolases MheI and CbmA, responsible for the initial step in carbendazim degradation.</title>
        <authorList>
            <person name="Zhang M."/>
            <person name="Bai X."/>
            <person name="Li Q."/>
            <person name="Zhang L."/>
            <person name="Zhu Q."/>
            <person name="Gao S."/>
            <person name="Ke Z."/>
            <person name="Jiang M."/>
            <person name="Hu J."/>
            <person name="Qiu J."/>
            <person name="Hong Q."/>
        </authorList>
    </citation>
    <scope>NUCLEOTIDE SEQUENCE [LARGE SCALE GENOMIC DNA]</scope>
    <source>
        <strain evidence="3">djl-6</strain>
    </source>
</reference>
<keyword evidence="3" id="KW-1185">Reference proteome</keyword>
<sequence>MTITSDASTRLHALSEWINDHPTATFVVLFVLAVLLVVLAVWAIFR</sequence>
<accession>A0AB38RMD1</accession>
<protein>
    <submittedName>
        <fullName evidence="2">Uncharacterized protein</fullName>
    </submittedName>
</protein>
<dbReference type="Proteomes" id="UP000831484">
    <property type="component" value="Plasmid pdjl-6-4"/>
</dbReference>
<dbReference type="AlphaFoldDB" id="A0AB38RMD1"/>
<geneLocation type="plasmid" evidence="2 3">
    <name>pdjl-6-4</name>
</geneLocation>